<evidence type="ECO:0000313" key="3">
    <source>
        <dbReference type="Proteomes" id="UP000199063"/>
    </source>
</evidence>
<accession>A0A1G9ZR43</accession>
<reference evidence="3" key="1">
    <citation type="submission" date="2016-10" db="EMBL/GenBank/DDBJ databases">
        <authorList>
            <person name="Varghese N."/>
            <person name="Submissions S."/>
        </authorList>
    </citation>
    <scope>NUCLEOTIDE SEQUENCE [LARGE SCALE GENOMIC DNA]</scope>
    <source>
        <strain evidence="3">CGMCC 4.7042</strain>
    </source>
</reference>
<keyword evidence="1" id="KW-0812">Transmembrane</keyword>
<organism evidence="2 3">
    <name type="scientific">Streptomyces wuyuanensis</name>
    <dbReference type="NCBI Taxonomy" id="1196353"/>
    <lineage>
        <taxon>Bacteria</taxon>
        <taxon>Bacillati</taxon>
        <taxon>Actinomycetota</taxon>
        <taxon>Actinomycetes</taxon>
        <taxon>Kitasatosporales</taxon>
        <taxon>Streptomycetaceae</taxon>
        <taxon>Streptomyces</taxon>
    </lineage>
</organism>
<dbReference type="EMBL" id="FNHI01000022">
    <property type="protein sequence ID" value="SDN23567.1"/>
    <property type="molecule type" value="Genomic_DNA"/>
</dbReference>
<feature type="transmembrane region" description="Helical" evidence="1">
    <location>
        <begin position="21"/>
        <end position="40"/>
    </location>
</feature>
<proteinExistence type="predicted"/>
<keyword evidence="3" id="KW-1185">Reference proteome</keyword>
<feature type="transmembrane region" description="Helical" evidence="1">
    <location>
        <begin position="111"/>
        <end position="133"/>
    </location>
</feature>
<name>A0A1G9ZR43_9ACTN</name>
<evidence type="ECO:0000313" key="2">
    <source>
        <dbReference type="EMBL" id="SDN23567.1"/>
    </source>
</evidence>
<keyword evidence="1" id="KW-1133">Transmembrane helix</keyword>
<feature type="transmembrane region" description="Helical" evidence="1">
    <location>
        <begin position="52"/>
        <end position="73"/>
    </location>
</feature>
<evidence type="ECO:0008006" key="4">
    <source>
        <dbReference type="Google" id="ProtNLM"/>
    </source>
</evidence>
<dbReference type="OrthoDB" id="5198675at2"/>
<feature type="transmembrane region" description="Helical" evidence="1">
    <location>
        <begin position="85"/>
        <end position="105"/>
    </location>
</feature>
<dbReference type="AlphaFoldDB" id="A0A1G9ZR43"/>
<dbReference type="STRING" id="1196353.SAMN05444921_12261"/>
<keyword evidence="1" id="KW-0472">Membrane</keyword>
<sequence length="139" mass="13896">MSQALLAGLSRTTDPRGTLRRFLALDAVVTGLNGAAYLVAPGPLGRLLGIDSGLLAALGALLVAVAAGIGFLASRSEPPATAVRAVVDVNAAWALLGIAAVVLWLEPTTAGAVWVPAQALTVACFAALQWSALRAAATA</sequence>
<dbReference type="Proteomes" id="UP000199063">
    <property type="component" value="Unassembled WGS sequence"/>
</dbReference>
<evidence type="ECO:0000256" key="1">
    <source>
        <dbReference type="SAM" id="Phobius"/>
    </source>
</evidence>
<gene>
    <name evidence="2" type="ORF">SAMN05444921_12261</name>
</gene>
<dbReference type="RefSeq" id="WP_093659712.1">
    <property type="nucleotide sequence ID" value="NZ_FNHI01000022.1"/>
</dbReference>
<dbReference type="GeneID" id="40832834"/>
<protein>
    <recommendedName>
        <fullName evidence="4">Integral membrane protein</fullName>
    </recommendedName>
</protein>